<dbReference type="NCBIfam" id="TIGR01826">
    <property type="entry name" value="CofD_related"/>
    <property type="match status" value="1"/>
</dbReference>
<evidence type="ECO:0000256" key="2">
    <source>
        <dbReference type="HAMAP-Rule" id="MF_00973"/>
    </source>
</evidence>
<evidence type="ECO:0000313" key="3">
    <source>
        <dbReference type="EMBL" id="MBC8595546.1"/>
    </source>
</evidence>
<comment type="caution">
    <text evidence="3">The sequence shown here is derived from an EMBL/GenBank/DDBJ whole genome shotgun (WGS) entry which is preliminary data.</text>
</comment>
<dbReference type="RefSeq" id="WP_262431217.1">
    <property type="nucleotide sequence ID" value="NZ_JACRTE010000001.1"/>
</dbReference>
<dbReference type="PANTHER" id="PTHR30135:SF3">
    <property type="entry name" value="GLUCONEOGENESIS FACTOR-RELATED"/>
    <property type="match status" value="1"/>
</dbReference>
<dbReference type="GO" id="GO:0008360">
    <property type="term" value="P:regulation of cell shape"/>
    <property type="evidence" value="ECO:0007669"/>
    <property type="project" value="UniProtKB-UniRule"/>
</dbReference>
<comment type="function">
    <text evidence="2">Required for morphogenesis under gluconeogenic growth conditions.</text>
</comment>
<sequence length="340" mass="37138">MEITDNIKKYASNCNVVAIGGGTGISTMLRGIKKYFENLTAIITVADDGGGSGMIREDLNMLPPGDVRNCIMALADTEPIMEKLLNYRFESGRLKGQSFGNLFLAAMCGISDGSFEKAVNKFSDVLAVKGRVLPVSEENINLGARLSDGSVVLGESSIPSTAIHKGAKIDELFLTPAHAKPLYECIQSIYNADYIILGPGSLYTSVIPNLLVDGIAEAAEKSNAKVVYVCNIMTQPGETDGFSAFDHVDAIYKHTKSRFIDCCIVNDEPLNDFLTAKYRLTHSFRVLSDDYKFYKNNIKLIKKNLLDVANNVVRHNYSVLADTLACLFYQTANGGDIDEI</sequence>
<keyword evidence="1 2" id="KW-0963">Cytoplasm</keyword>
<dbReference type="InterPro" id="IPR002882">
    <property type="entry name" value="CofD"/>
</dbReference>
<gene>
    <name evidence="3" type="ORF">H8706_01505</name>
</gene>
<keyword evidence="4" id="KW-1185">Reference proteome</keyword>
<dbReference type="GO" id="GO:0043743">
    <property type="term" value="F:LPPG:FO 2-phospho-L-lactate transferase activity"/>
    <property type="evidence" value="ECO:0007669"/>
    <property type="project" value="InterPro"/>
</dbReference>
<dbReference type="InterPro" id="IPR010119">
    <property type="entry name" value="Gluconeogen_factor"/>
</dbReference>
<dbReference type="InterPro" id="IPR038136">
    <property type="entry name" value="CofD-like_dom_sf"/>
</dbReference>
<protein>
    <recommendedName>
        <fullName evidence="2">Putative gluconeogenesis factor</fullName>
    </recommendedName>
</protein>
<dbReference type="GO" id="GO:0005737">
    <property type="term" value="C:cytoplasm"/>
    <property type="evidence" value="ECO:0007669"/>
    <property type="project" value="UniProtKB-SubCell"/>
</dbReference>
<accession>A0A926IS18</accession>
<dbReference type="AlphaFoldDB" id="A0A926IS18"/>
<organism evidence="3 4">
    <name type="scientific">Qingrenia yutianensis</name>
    <dbReference type="NCBI Taxonomy" id="2763676"/>
    <lineage>
        <taxon>Bacteria</taxon>
        <taxon>Bacillati</taxon>
        <taxon>Bacillota</taxon>
        <taxon>Clostridia</taxon>
        <taxon>Eubacteriales</taxon>
        <taxon>Oscillospiraceae</taxon>
        <taxon>Qingrenia</taxon>
    </lineage>
</organism>
<evidence type="ECO:0000313" key="4">
    <source>
        <dbReference type="Proteomes" id="UP000647416"/>
    </source>
</evidence>
<proteinExistence type="inferred from homology"/>
<reference evidence="3" key="1">
    <citation type="submission" date="2020-08" db="EMBL/GenBank/DDBJ databases">
        <title>Genome public.</title>
        <authorList>
            <person name="Liu C."/>
            <person name="Sun Q."/>
        </authorList>
    </citation>
    <scope>NUCLEOTIDE SEQUENCE</scope>
    <source>
        <strain evidence="3">NSJ-50</strain>
    </source>
</reference>
<comment type="subcellular location">
    <subcellularLocation>
        <location evidence="2">Cytoplasm</location>
    </subcellularLocation>
</comment>
<dbReference type="PANTHER" id="PTHR30135">
    <property type="entry name" value="UNCHARACTERIZED PROTEIN YVCK-RELATED"/>
    <property type="match status" value="1"/>
</dbReference>
<dbReference type="Proteomes" id="UP000647416">
    <property type="component" value="Unassembled WGS sequence"/>
</dbReference>
<name>A0A926IS18_9FIRM</name>
<dbReference type="Gene3D" id="3.40.50.10680">
    <property type="entry name" value="CofD-like domains"/>
    <property type="match status" value="1"/>
</dbReference>
<comment type="similarity">
    <text evidence="2">Belongs to the gluconeogenesis factor family.</text>
</comment>
<dbReference type="SUPFAM" id="SSF142338">
    <property type="entry name" value="CofD-like"/>
    <property type="match status" value="1"/>
</dbReference>
<dbReference type="Pfam" id="PF01933">
    <property type="entry name" value="CofD"/>
    <property type="match status" value="1"/>
</dbReference>
<dbReference type="EMBL" id="JACRTE010000001">
    <property type="protein sequence ID" value="MBC8595546.1"/>
    <property type="molecule type" value="Genomic_DNA"/>
</dbReference>
<evidence type="ECO:0000256" key="1">
    <source>
        <dbReference type="ARBA" id="ARBA00022490"/>
    </source>
</evidence>
<dbReference type="CDD" id="cd07187">
    <property type="entry name" value="YvcK_like"/>
    <property type="match status" value="1"/>
</dbReference>
<dbReference type="HAMAP" id="MF_00973">
    <property type="entry name" value="Gluconeogen_factor"/>
    <property type="match status" value="1"/>
</dbReference>